<dbReference type="Proteomes" id="UP001172738">
    <property type="component" value="Unassembled WGS sequence"/>
</dbReference>
<proteinExistence type="predicted"/>
<gene>
    <name evidence="2" type="ORF">QQX04_11595</name>
</gene>
<accession>A0ABT8G3I9</accession>
<dbReference type="NCBIfam" id="TIGR00199">
    <property type="entry name" value="PncC_domain"/>
    <property type="match status" value="1"/>
</dbReference>
<feature type="domain" description="CinA C-terminal" evidence="1">
    <location>
        <begin position="6"/>
        <end position="151"/>
    </location>
</feature>
<protein>
    <submittedName>
        <fullName evidence="2">CinA family protein</fullName>
    </submittedName>
</protein>
<name>A0ABT8G3I9_9MICO</name>
<sequence>MTAPSDVIHAANESGVTVAVAESLTGGAVCSALVSVPGASEVLLGGVVSYAVEAKHRLLGVPRELLDEVGPVSREVAMAMAEGVRARLGADVAVSTTGVAGPDPHDGQAPGTVWIGVATAQGSEATLHRIEGSRSEVRTAAVACAMAALAAALTQVSHD</sequence>
<evidence type="ECO:0000313" key="3">
    <source>
        <dbReference type="Proteomes" id="UP001172738"/>
    </source>
</evidence>
<dbReference type="Pfam" id="PF02464">
    <property type="entry name" value="CinA"/>
    <property type="match status" value="1"/>
</dbReference>
<dbReference type="EMBL" id="JAUHPV010000007">
    <property type="protein sequence ID" value="MDN4473637.1"/>
    <property type="molecule type" value="Genomic_DNA"/>
</dbReference>
<evidence type="ECO:0000259" key="1">
    <source>
        <dbReference type="Pfam" id="PF02464"/>
    </source>
</evidence>
<keyword evidence="3" id="KW-1185">Reference proteome</keyword>
<reference evidence="2" key="1">
    <citation type="submission" date="2023-06" db="EMBL/GenBank/DDBJ databases">
        <title>SYSU T00b26.</title>
        <authorList>
            <person name="Gao L."/>
            <person name="Fang B.-Z."/>
            <person name="Li W.-J."/>
        </authorList>
    </citation>
    <scope>NUCLEOTIDE SEQUENCE</scope>
    <source>
        <strain evidence="2">SYSU T00b26</strain>
    </source>
</reference>
<organism evidence="2 3">
    <name type="scientific">Demequina zhanjiangensis</name>
    <dbReference type="NCBI Taxonomy" id="3051659"/>
    <lineage>
        <taxon>Bacteria</taxon>
        <taxon>Bacillati</taxon>
        <taxon>Actinomycetota</taxon>
        <taxon>Actinomycetes</taxon>
        <taxon>Micrococcales</taxon>
        <taxon>Demequinaceae</taxon>
        <taxon>Demequina</taxon>
    </lineage>
</organism>
<dbReference type="Gene3D" id="3.90.950.20">
    <property type="entry name" value="CinA-like"/>
    <property type="match status" value="1"/>
</dbReference>
<dbReference type="SUPFAM" id="SSF142433">
    <property type="entry name" value="CinA-like"/>
    <property type="match status" value="1"/>
</dbReference>
<dbReference type="RefSeq" id="WP_301129362.1">
    <property type="nucleotide sequence ID" value="NZ_JAUHPV010000007.1"/>
</dbReference>
<dbReference type="InterPro" id="IPR008136">
    <property type="entry name" value="CinA_C"/>
</dbReference>
<evidence type="ECO:0000313" key="2">
    <source>
        <dbReference type="EMBL" id="MDN4473637.1"/>
    </source>
</evidence>
<dbReference type="InterPro" id="IPR036653">
    <property type="entry name" value="CinA-like_C"/>
</dbReference>
<comment type="caution">
    <text evidence="2">The sequence shown here is derived from an EMBL/GenBank/DDBJ whole genome shotgun (WGS) entry which is preliminary data.</text>
</comment>